<feature type="transmembrane region" description="Helical" evidence="2">
    <location>
        <begin position="124"/>
        <end position="143"/>
    </location>
</feature>
<dbReference type="NCBIfam" id="TIGR03931">
    <property type="entry name" value="T7SS_Rv3446c"/>
    <property type="match status" value="1"/>
</dbReference>
<accession>W5Y5Z3</accession>
<organism evidence="3 4">
    <name type="scientific">Corynebacterium vitaeruminis DSM 20294</name>
    <dbReference type="NCBI Taxonomy" id="1224164"/>
    <lineage>
        <taxon>Bacteria</taxon>
        <taxon>Bacillati</taxon>
        <taxon>Actinomycetota</taxon>
        <taxon>Actinomycetes</taxon>
        <taxon>Mycobacteriales</taxon>
        <taxon>Corynebacteriaceae</taxon>
        <taxon>Corynebacterium</taxon>
    </lineage>
</organism>
<evidence type="ECO:0000313" key="4">
    <source>
        <dbReference type="Proteomes" id="UP000019222"/>
    </source>
</evidence>
<gene>
    <name evidence="3" type="ORF">B843_02510</name>
</gene>
<name>W5Y5Z3_9CORY</name>
<proteinExistence type="predicted"/>
<evidence type="ECO:0000256" key="1">
    <source>
        <dbReference type="SAM" id="MobiDB-lite"/>
    </source>
</evidence>
<dbReference type="HOGENOM" id="CLU_073548_0_0_11"/>
<protein>
    <recommendedName>
        <fullName evidence="5">Type VII secretion-associated protein</fullName>
    </recommendedName>
</protein>
<dbReference type="KEGG" id="cvt:B843_02510"/>
<evidence type="ECO:0000313" key="3">
    <source>
        <dbReference type="EMBL" id="AHI21893.1"/>
    </source>
</evidence>
<dbReference type="Proteomes" id="UP000019222">
    <property type="component" value="Chromosome"/>
</dbReference>
<dbReference type="EMBL" id="CP004353">
    <property type="protein sequence ID" value="AHI21893.1"/>
    <property type="molecule type" value="Genomic_DNA"/>
</dbReference>
<keyword evidence="2" id="KW-0472">Membrane</keyword>
<reference evidence="3 4" key="1">
    <citation type="submission" date="2013-02" db="EMBL/GenBank/DDBJ databases">
        <title>The complete genome sequence of Corynebacterium vitaeruminis DSM 20294.</title>
        <authorList>
            <person name="Ruckert C."/>
            <person name="Albersmeier A."/>
            <person name="Kalinowski J."/>
        </authorList>
    </citation>
    <scope>NUCLEOTIDE SEQUENCE [LARGE SCALE GENOMIC DNA]</scope>
    <source>
        <strain evidence="4">ATCC 10234</strain>
    </source>
</reference>
<keyword evidence="4" id="KW-1185">Reference proteome</keyword>
<dbReference type="RefSeq" id="WP_025251951.1">
    <property type="nucleotide sequence ID" value="NZ_CP004353.1"/>
</dbReference>
<dbReference type="AlphaFoldDB" id="W5Y5Z3"/>
<keyword evidence="2" id="KW-1133">Transmembrane helix</keyword>
<evidence type="ECO:0000256" key="2">
    <source>
        <dbReference type="SAM" id="Phobius"/>
    </source>
</evidence>
<dbReference type="InterPro" id="IPR023840">
    <property type="entry name" value="T7SS_Rv3446c"/>
</dbReference>
<feature type="region of interest" description="Disordered" evidence="1">
    <location>
        <begin position="158"/>
        <end position="183"/>
    </location>
</feature>
<dbReference type="STRING" id="1224164.B843_02510"/>
<sequence>MTRQSTDITELVEVTPDLVITVVENATVFEGEEEVYRYDLTASGMLEGWAIQPALDQVRQMLAESWPDVEVAVDARPEVAAALVNALLAKGIGAYSAEVHRDDAVDQPSAKTEPVQDRRRWHPLHAALAVVVIATGLISWWAITREPAFDVARVAHATTEQATTSAPAPRSAAPSTSTEPPPALLEHAGLRVQLPSGYQLQTRDDGMIMATGYDPDLRIIMATEFVGDLPAEHVRAEIDRMIEEDPALTLATPSGINRGDLETAYVEDPGDGSTVGWSVWVEQGNLYSVGCHSRTELGLSQKAACRMAAATVTVAAQA</sequence>
<feature type="compositionally biased region" description="Low complexity" evidence="1">
    <location>
        <begin position="162"/>
        <end position="178"/>
    </location>
</feature>
<evidence type="ECO:0008006" key="5">
    <source>
        <dbReference type="Google" id="ProtNLM"/>
    </source>
</evidence>
<dbReference type="PATRIC" id="fig|1224164.3.peg.494"/>
<dbReference type="eggNOG" id="ENOG5032EPR">
    <property type="taxonomic scope" value="Bacteria"/>
</dbReference>
<keyword evidence="2" id="KW-0812">Transmembrane</keyword>